<comment type="caution">
    <text evidence="4">The sequence shown here is derived from an EMBL/GenBank/DDBJ whole genome shotgun (WGS) entry which is preliminary data.</text>
</comment>
<reference evidence="4 5" key="1">
    <citation type="submission" date="2020-08" db="EMBL/GenBank/DDBJ databases">
        <title>Genomic Encyclopedia of Type Strains, Phase IV (KMG-IV): sequencing the most valuable type-strain genomes for metagenomic binning, comparative biology and taxonomic classification.</title>
        <authorList>
            <person name="Goeker M."/>
        </authorList>
    </citation>
    <scope>NUCLEOTIDE SEQUENCE [LARGE SCALE GENOMIC DNA]</scope>
    <source>
        <strain evidence="4 5">YIM 65646</strain>
    </source>
</reference>
<evidence type="ECO:0000259" key="3">
    <source>
        <dbReference type="PROSITE" id="PS50075"/>
    </source>
</evidence>
<organism evidence="4 5">
    <name type="scientific">Phytomonospora endophytica</name>
    <dbReference type="NCBI Taxonomy" id="714109"/>
    <lineage>
        <taxon>Bacteria</taxon>
        <taxon>Bacillati</taxon>
        <taxon>Actinomycetota</taxon>
        <taxon>Actinomycetes</taxon>
        <taxon>Micromonosporales</taxon>
        <taxon>Micromonosporaceae</taxon>
        <taxon>Phytomonospora</taxon>
    </lineage>
</organism>
<dbReference type="Proteomes" id="UP000548476">
    <property type="component" value="Unassembled WGS sequence"/>
</dbReference>
<dbReference type="InterPro" id="IPR009081">
    <property type="entry name" value="PP-bd_ACP"/>
</dbReference>
<dbReference type="InterPro" id="IPR036736">
    <property type="entry name" value="ACP-like_sf"/>
</dbReference>
<keyword evidence="1" id="KW-0596">Phosphopantetheine</keyword>
<gene>
    <name evidence="4" type="ORF">HNR73_003436</name>
</gene>
<dbReference type="SMART" id="SM00823">
    <property type="entry name" value="PKS_PP"/>
    <property type="match status" value="1"/>
</dbReference>
<name>A0A841FPT9_9ACTN</name>
<sequence length="82" mass="8900">MTGPTNDTSTELATWLAERVAFYLKIPAEGVDRNASFTALGLGSVHLICLAADVERRFERPVDSMLAWDHPTITAMATHLAG</sequence>
<accession>A0A841FPT9</accession>
<feature type="domain" description="Carrier" evidence="3">
    <location>
        <begin position="7"/>
        <end position="82"/>
    </location>
</feature>
<proteinExistence type="predicted"/>
<evidence type="ECO:0000256" key="1">
    <source>
        <dbReference type="ARBA" id="ARBA00022450"/>
    </source>
</evidence>
<evidence type="ECO:0000313" key="5">
    <source>
        <dbReference type="Proteomes" id="UP000548476"/>
    </source>
</evidence>
<dbReference type="EMBL" id="JACHGT010000007">
    <property type="protein sequence ID" value="MBB6035572.1"/>
    <property type="molecule type" value="Genomic_DNA"/>
</dbReference>
<dbReference type="Pfam" id="PF00550">
    <property type="entry name" value="PP-binding"/>
    <property type="match status" value="1"/>
</dbReference>
<dbReference type="GO" id="GO:0031177">
    <property type="term" value="F:phosphopantetheine binding"/>
    <property type="evidence" value="ECO:0007669"/>
    <property type="project" value="InterPro"/>
</dbReference>
<dbReference type="InterPro" id="IPR020806">
    <property type="entry name" value="PKS_PP-bd"/>
</dbReference>
<evidence type="ECO:0000313" key="4">
    <source>
        <dbReference type="EMBL" id="MBB6035572.1"/>
    </source>
</evidence>
<protein>
    <submittedName>
        <fullName evidence="4">Acyl carrier protein</fullName>
    </submittedName>
</protein>
<dbReference type="PROSITE" id="PS50075">
    <property type="entry name" value="CARRIER"/>
    <property type="match status" value="1"/>
</dbReference>
<dbReference type="SUPFAM" id="SSF47336">
    <property type="entry name" value="ACP-like"/>
    <property type="match status" value="1"/>
</dbReference>
<evidence type="ECO:0000256" key="2">
    <source>
        <dbReference type="ARBA" id="ARBA00022553"/>
    </source>
</evidence>
<dbReference type="RefSeq" id="WP_184788453.1">
    <property type="nucleotide sequence ID" value="NZ_BONT01000083.1"/>
</dbReference>
<keyword evidence="2" id="KW-0597">Phosphoprotein</keyword>
<dbReference type="AlphaFoldDB" id="A0A841FPT9"/>
<dbReference type="Gene3D" id="1.10.1200.10">
    <property type="entry name" value="ACP-like"/>
    <property type="match status" value="1"/>
</dbReference>
<keyword evidence="5" id="KW-1185">Reference proteome</keyword>